<dbReference type="PANTHER" id="PTHR21624:SF1">
    <property type="entry name" value="ALKYLGLYCEROL MONOOXYGENASE"/>
    <property type="match status" value="1"/>
</dbReference>
<feature type="transmembrane region" description="Helical" evidence="7">
    <location>
        <begin position="87"/>
        <end position="105"/>
    </location>
</feature>
<keyword evidence="4" id="KW-0560">Oxidoreductase</keyword>
<keyword evidence="3 7" id="KW-1133">Transmembrane helix</keyword>
<gene>
    <name evidence="9" type="ORF">IC229_04395</name>
</gene>
<evidence type="ECO:0000313" key="10">
    <source>
        <dbReference type="Proteomes" id="UP000598820"/>
    </source>
</evidence>
<dbReference type="GO" id="GO:0006643">
    <property type="term" value="P:membrane lipid metabolic process"/>
    <property type="evidence" value="ECO:0007669"/>
    <property type="project" value="TreeGrafter"/>
</dbReference>
<evidence type="ECO:0000256" key="6">
    <source>
        <dbReference type="ARBA" id="ARBA00023136"/>
    </source>
</evidence>
<proteinExistence type="predicted"/>
<dbReference type="Pfam" id="PF04116">
    <property type="entry name" value="FA_hydroxylase"/>
    <property type="match status" value="1"/>
</dbReference>
<dbReference type="GO" id="GO:0050479">
    <property type="term" value="F:glyceryl-ether monooxygenase activity"/>
    <property type="evidence" value="ECO:0007669"/>
    <property type="project" value="TreeGrafter"/>
</dbReference>
<feature type="domain" description="Fatty acid hydroxylase" evidence="8">
    <location>
        <begin position="91"/>
        <end position="224"/>
    </location>
</feature>
<evidence type="ECO:0000313" key="9">
    <source>
        <dbReference type="EMBL" id="MBD2699862.1"/>
    </source>
</evidence>
<keyword evidence="5" id="KW-0443">Lipid metabolism</keyword>
<protein>
    <submittedName>
        <fullName evidence="9">Sterol desaturase family protein</fullName>
    </submittedName>
</protein>
<comment type="caution">
    <text evidence="9">The sequence shown here is derived from an EMBL/GenBank/DDBJ whole genome shotgun (WGS) entry which is preliminary data.</text>
</comment>
<dbReference type="GO" id="GO:0012505">
    <property type="term" value="C:endomembrane system"/>
    <property type="evidence" value="ECO:0007669"/>
    <property type="project" value="UniProtKB-SubCell"/>
</dbReference>
<reference evidence="9" key="1">
    <citation type="submission" date="2020-09" db="EMBL/GenBank/DDBJ databases">
        <authorList>
            <person name="Kim M.K."/>
        </authorList>
    </citation>
    <scope>NUCLEOTIDE SEQUENCE</scope>
    <source>
        <strain evidence="9">BT702</strain>
    </source>
</reference>
<dbReference type="GO" id="GO:0008610">
    <property type="term" value="P:lipid biosynthetic process"/>
    <property type="evidence" value="ECO:0007669"/>
    <property type="project" value="InterPro"/>
</dbReference>
<comment type="subcellular location">
    <subcellularLocation>
        <location evidence="1">Endomembrane system</location>
        <topology evidence="1">Multi-pass membrane protein</topology>
    </subcellularLocation>
</comment>
<keyword evidence="2 7" id="KW-0812">Transmembrane</keyword>
<accession>A0A926XTK7</accession>
<feature type="transmembrane region" description="Helical" evidence="7">
    <location>
        <begin position="310"/>
        <end position="331"/>
    </location>
</feature>
<dbReference type="RefSeq" id="WP_190885700.1">
    <property type="nucleotide sequence ID" value="NZ_JACWZY010000002.1"/>
</dbReference>
<name>A0A926XTK7_9BACT</name>
<dbReference type="AlphaFoldDB" id="A0A926XTK7"/>
<evidence type="ECO:0000256" key="1">
    <source>
        <dbReference type="ARBA" id="ARBA00004127"/>
    </source>
</evidence>
<feature type="transmembrane region" description="Helical" evidence="7">
    <location>
        <begin position="337"/>
        <end position="358"/>
    </location>
</feature>
<evidence type="ECO:0000256" key="3">
    <source>
        <dbReference type="ARBA" id="ARBA00022989"/>
    </source>
</evidence>
<keyword evidence="6 7" id="KW-0472">Membrane</keyword>
<dbReference type="EMBL" id="JACWZY010000002">
    <property type="protein sequence ID" value="MBD2699862.1"/>
    <property type="molecule type" value="Genomic_DNA"/>
</dbReference>
<evidence type="ECO:0000256" key="5">
    <source>
        <dbReference type="ARBA" id="ARBA00023098"/>
    </source>
</evidence>
<sequence>MDFNWLASFLVHANWLAFAVPIFLLFMGIEYLVARWQQKKYFQFSTSVANINVGIAERLLDTFTVGAFYFVYDSLHRHFAIFDIRPTVWTWVSLLIVTDFVWYWYHRLAHEINLFWAVHVVHHQSEDFNYTVSARITVFQAVVRTGFWSILPVIGFPAEMITTILLVHGLYPFFIHTRTIGKLGWLEYVFVTPSHHRVHHASNPEYLDKNYGDVLIIWDKLFGTFVEERSVPVYGLTKPLGSHSFLWQHFHGLLELLVASWQADGWRAKWNVLFGRPDELNPTIRQELESRFLSTSAAERRVEHTQRRRFRGYVAGQLAGTLLILFVFLLFEHYVPGWLQLLTALFILLTLINCGALLEQRQWVLYLEVGRVAVLWLALYGLLGYPMLIVLGYIGALSLWAYFSFIRRHYFQLVYGSGPDRLWLSESQ</sequence>
<feature type="transmembrane region" description="Helical" evidence="7">
    <location>
        <begin position="147"/>
        <end position="174"/>
    </location>
</feature>
<dbReference type="Proteomes" id="UP000598820">
    <property type="component" value="Unassembled WGS sequence"/>
</dbReference>
<dbReference type="PANTHER" id="PTHR21624">
    <property type="entry name" value="STEROL DESATURASE-RELATED PROTEIN"/>
    <property type="match status" value="1"/>
</dbReference>
<organism evidence="9 10">
    <name type="scientific">Spirosoma profusum</name>
    <dbReference type="NCBI Taxonomy" id="2771354"/>
    <lineage>
        <taxon>Bacteria</taxon>
        <taxon>Pseudomonadati</taxon>
        <taxon>Bacteroidota</taxon>
        <taxon>Cytophagia</taxon>
        <taxon>Cytophagales</taxon>
        <taxon>Cytophagaceae</taxon>
        <taxon>Spirosoma</taxon>
    </lineage>
</organism>
<dbReference type="GO" id="GO:0016020">
    <property type="term" value="C:membrane"/>
    <property type="evidence" value="ECO:0007669"/>
    <property type="project" value="GOC"/>
</dbReference>
<evidence type="ECO:0000259" key="8">
    <source>
        <dbReference type="Pfam" id="PF04116"/>
    </source>
</evidence>
<feature type="transmembrane region" description="Helical" evidence="7">
    <location>
        <begin position="12"/>
        <end position="33"/>
    </location>
</feature>
<dbReference type="GO" id="GO:0005506">
    <property type="term" value="F:iron ion binding"/>
    <property type="evidence" value="ECO:0007669"/>
    <property type="project" value="InterPro"/>
</dbReference>
<evidence type="ECO:0000256" key="4">
    <source>
        <dbReference type="ARBA" id="ARBA00023002"/>
    </source>
</evidence>
<evidence type="ECO:0000256" key="7">
    <source>
        <dbReference type="SAM" id="Phobius"/>
    </source>
</evidence>
<dbReference type="InterPro" id="IPR051689">
    <property type="entry name" value="Sterol_desaturase/TMEM195"/>
</dbReference>
<dbReference type="InterPro" id="IPR006694">
    <property type="entry name" value="Fatty_acid_hydroxylase"/>
</dbReference>
<evidence type="ECO:0000256" key="2">
    <source>
        <dbReference type="ARBA" id="ARBA00022692"/>
    </source>
</evidence>
<keyword evidence="10" id="KW-1185">Reference proteome</keyword>